<dbReference type="InterPro" id="IPR004843">
    <property type="entry name" value="Calcineurin-like_PHP"/>
</dbReference>
<feature type="region of interest" description="Disordered" evidence="13">
    <location>
        <begin position="328"/>
        <end position="365"/>
    </location>
</feature>
<dbReference type="Pfam" id="PF05011">
    <property type="entry name" value="DBR1"/>
    <property type="match status" value="1"/>
</dbReference>
<comment type="similarity">
    <text evidence="5">Belongs to the lariat debranching enzyme family.</text>
</comment>
<keyword evidence="9" id="KW-0862">Zinc</keyword>
<comment type="cofactor">
    <cofactor evidence="2">
        <name>Zn(2+)</name>
        <dbReference type="ChEBI" id="CHEBI:29105"/>
    </cofactor>
</comment>
<evidence type="ECO:0000256" key="13">
    <source>
        <dbReference type="SAM" id="MobiDB-lite"/>
    </source>
</evidence>
<dbReference type="PANTHER" id="PTHR12849:SF0">
    <property type="entry name" value="LARIAT DEBRANCHING ENZYME"/>
    <property type="match status" value="1"/>
</dbReference>
<dbReference type="SMART" id="SM01124">
    <property type="entry name" value="DBR1"/>
    <property type="match status" value="1"/>
</dbReference>
<keyword evidence="7" id="KW-0479">Metal-binding</keyword>
<comment type="cofactor">
    <cofactor evidence="1">
        <name>Mn(2+)</name>
        <dbReference type="ChEBI" id="CHEBI:29035"/>
    </cofactor>
</comment>
<sequence length="432" mass="49803">MKIAVQGCMHGDLDTVYTTLQHIEKVHNTKIDLLLCCGDFQAVRNEHDLDSLHAPLHYRSMNSFWKYYSGQAMAPYPTIFIGGNHEASNYLWELYYGGWAAPNIYFLGFAGIVKFGNLRIGGLSGIYKSHDYFSGHYERPPYNEATIKSVYHVRQYDVHKLMQVEEPIDIFLSHDWPVGVTDCGDWKQLVRHKPYFEKEVRERRLGSEAAALLLQKLKPPYWFSAHLHCKFAARVRHGVNGPVTNFLALDKCRRGREFLQVLDIESEPGPYEIQYDEEWLEITRRFNSVFPLTIAGADLKSIHLDKEVCREWVRSRLQARGARPFEFSQTAPSYNPSNKRARSFEFSQTTPSYNPSNSDGSFRECTRNPQTKSLLQFLELPYLLDDMSESLEVSGSPFPSGDRYNSEEIPIDDVDDELEDLAAEEAWEDSVR</sequence>
<gene>
    <name evidence="15" type="ORF">M0R45_031537</name>
</gene>
<keyword evidence="8" id="KW-0378">Hydrolase</keyword>
<evidence type="ECO:0000256" key="1">
    <source>
        <dbReference type="ARBA" id="ARBA00001936"/>
    </source>
</evidence>
<evidence type="ECO:0000256" key="5">
    <source>
        <dbReference type="ARBA" id="ARBA00006045"/>
    </source>
</evidence>
<dbReference type="Pfam" id="PF00149">
    <property type="entry name" value="Metallophos"/>
    <property type="match status" value="1"/>
</dbReference>
<comment type="subcellular location">
    <subcellularLocation>
        <location evidence="4">Nucleus</location>
    </subcellularLocation>
</comment>
<dbReference type="GO" id="GO:0046872">
    <property type="term" value="F:metal ion binding"/>
    <property type="evidence" value="ECO:0007669"/>
    <property type="project" value="UniProtKB-KW"/>
</dbReference>
<reference evidence="15 16" key="1">
    <citation type="journal article" date="2023" name="G3 (Bethesda)">
        <title>A chromosome-length genome assembly and annotation of blackberry (Rubus argutus, cv. 'Hillquist').</title>
        <authorList>
            <person name="Bruna T."/>
            <person name="Aryal R."/>
            <person name="Dudchenko O."/>
            <person name="Sargent D.J."/>
            <person name="Mead D."/>
            <person name="Buti M."/>
            <person name="Cavallini A."/>
            <person name="Hytonen T."/>
            <person name="Andres J."/>
            <person name="Pham M."/>
            <person name="Weisz D."/>
            <person name="Mascagni F."/>
            <person name="Usai G."/>
            <person name="Natali L."/>
            <person name="Bassil N."/>
            <person name="Fernandez G.E."/>
            <person name="Lomsadze A."/>
            <person name="Armour M."/>
            <person name="Olukolu B."/>
            <person name="Poorten T."/>
            <person name="Britton C."/>
            <person name="Davik J."/>
            <person name="Ashrafi H."/>
            <person name="Aiden E.L."/>
            <person name="Borodovsky M."/>
            <person name="Worthington M."/>
        </authorList>
    </citation>
    <scope>NUCLEOTIDE SEQUENCE [LARGE SCALE GENOMIC DNA]</scope>
    <source>
        <strain evidence="15">PI 553951</strain>
    </source>
</reference>
<proteinExistence type="inferred from homology"/>
<evidence type="ECO:0000313" key="16">
    <source>
        <dbReference type="Proteomes" id="UP001457282"/>
    </source>
</evidence>
<evidence type="ECO:0000256" key="3">
    <source>
        <dbReference type="ARBA" id="ARBA00001954"/>
    </source>
</evidence>
<evidence type="ECO:0000313" key="15">
    <source>
        <dbReference type="EMBL" id="KAK9923103.1"/>
    </source>
</evidence>
<dbReference type="CDD" id="cd00844">
    <property type="entry name" value="MPP_Dbr1_N"/>
    <property type="match status" value="1"/>
</dbReference>
<feature type="domain" description="Lariat debranching enzyme C-terminal" evidence="14">
    <location>
        <begin position="235"/>
        <end position="384"/>
    </location>
</feature>
<keyword evidence="16" id="KW-1185">Reference proteome</keyword>
<dbReference type="InterPro" id="IPR007708">
    <property type="entry name" value="DBR1_C"/>
</dbReference>
<dbReference type="InterPro" id="IPR041816">
    <property type="entry name" value="Dbr1_N"/>
</dbReference>
<evidence type="ECO:0000259" key="14">
    <source>
        <dbReference type="SMART" id="SM01124"/>
    </source>
</evidence>
<feature type="compositionally biased region" description="Polar residues" evidence="13">
    <location>
        <begin position="328"/>
        <end position="338"/>
    </location>
</feature>
<feature type="region of interest" description="Disordered" evidence="13">
    <location>
        <begin position="391"/>
        <end position="414"/>
    </location>
</feature>
<dbReference type="GO" id="GO:0000398">
    <property type="term" value="P:mRNA splicing, via spliceosome"/>
    <property type="evidence" value="ECO:0007669"/>
    <property type="project" value="TreeGrafter"/>
</dbReference>
<evidence type="ECO:0000256" key="6">
    <source>
        <dbReference type="ARBA" id="ARBA00022664"/>
    </source>
</evidence>
<dbReference type="GO" id="GO:0008419">
    <property type="term" value="F:RNA lariat debranching enzyme activity"/>
    <property type="evidence" value="ECO:0007669"/>
    <property type="project" value="TreeGrafter"/>
</dbReference>
<dbReference type="InterPro" id="IPR029052">
    <property type="entry name" value="Metallo-depent_PP-like"/>
</dbReference>
<dbReference type="SUPFAM" id="SSF56300">
    <property type="entry name" value="Metallo-dependent phosphatases"/>
    <property type="match status" value="1"/>
</dbReference>
<accession>A0AAW1WG48</accession>
<comment type="cofactor">
    <cofactor evidence="3">
        <name>Fe(2+)</name>
        <dbReference type="ChEBI" id="CHEBI:29033"/>
    </cofactor>
</comment>
<evidence type="ECO:0000256" key="8">
    <source>
        <dbReference type="ARBA" id="ARBA00022801"/>
    </source>
</evidence>
<dbReference type="GO" id="GO:0005634">
    <property type="term" value="C:nucleus"/>
    <property type="evidence" value="ECO:0007669"/>
    <property type="project" value="UniProtKB-SubCell"/>
</dbReference>
<dbReference type="PANTHER" id="PTHR12849">
    <property type="entry name" value="RNA LARIAT DEBRANCHING ENZYME"/>
    <property type="match status" value="1"/>
</dbReference>
<evidence type="ECO:0000256" key="9">
    <source>
        <dbReference type="ARBA" id="ARBA00022833"/>
    </source>
</evidence>
<protein>
    <recommendedName>
        <fullName evidence="14">Lariat debranching enzyme C-terminal domain-containing protein</fullName>
    </recommendedName>
</protein>
<dbReference type="FunFam" id="3.60.21.10:FF:000035">
    <property type="entry name" value="Lariat debranching enzyme"/>
    <property type="match status" value="1"/>
</dbReference>
<feature type="compositionally biased region" description="Polar residues" evidence="13">
    <location>
        <begin position="345"/>
        <end position="360"/>
    </location>
</feature>
<evidence type="ECO:0000256" key="7">
    <source>
        <dbReference type="ARBA" id="ARBA00022723"/>
    </source>
</evidence>
<evidence type="ECO:0000256" key="4">
    <source>
        <dbReference type="ARBA" id="ARBA00004123"/>
    </source>
</evidence>
<evidence type="ECO:0000256" key="2">
    <source>
        <dbReference type="ARBA" id="ARBA00001947"/>
    </source>
</evidence>
<evidence type="ECO:0000256" key="10">
    <source>
        <dbReference type="ARBA" id="ARBA00023004"/>
    </source>
</evidence>
<evidence type="ECO:0000256" key="12">
    <source>
        <dbReference type="ARBA" id="ARBA00023242"/>
    </source>
</evidence>
<keyword evidence="11" id="KW-0464">Manganese</keyword>
<keyword evidence="12" id="KW-0539">Nucleus</keyword>
<keyword evidence="10" id="KW-0408">Iron</keyword>
<keyword evidence="6" id="KW-0507">mRNA processing</keyword>
<dbReference type="EMBL" id="JBEDUW010000006">
    <property type="protein sequence ID" value="KAK9923103.1"/>
    <property type="molecule type" value="Genomic_DNA"/>
</dbReference>
<name>A0AAW1WG48_RUBAR</name>
<organism evidence="15 16">
    <name type="scientific">Rubus argutus</name>
    <name type="common">Southern blackberry</name>
    <dbReference type="NCBI Taxonomy" id="59490"/>
    <lineage>
        <taxon>Eukaryota</taxon>
        <taxon>Viridiplantae</taxon>
        <taxon>Streptophyta</taxon>
        <taxon>Embryophyta</taxon>
        <taxon>Tracheophyta</taxon>
        <taxon>Spermatophyta</taxon>
        <taxon>Magnoliopsida</taxon>
        <taxon>eudicotyledons</taxon>
        <taxon>Gunneridae</taxon>
        <taxon>Pentapetalae</taxon>
        <taxon>rosids</taxon>
        <taxon>fabids</taxon>
        <taxon>Rosales</taxon>
        <taxon>Rosaceae</taxon>
        <taxon>Rosoideae</taxon>
        <taxon>Rosoideae incertae sedis</taxon>
        <taxon>Rubus</taxon>
    </lineage>
</organism>
<evidence type="ECO:0000256" key="11">
    <source>
        <dbReference type="ARBA" id="ARBA00023211"/>
    </source>
</evidence>
<dbReference type="Gene3D" id="3.60.21.10">
    <property type="match status" value="1"/>
</dbReference>
<comment type="caution">
    <text evidence="15">The sequence shown here is derived from an EMBL/GenBank/DDBJ whole genome shotgun (WGS) entry which is preliminary data.</text>
</comment>
<dbReference type="Proteomes" id="UP001457282">
    <property type="component" value="Unassembled WGS sequence"/>
</dbReference>
<dbReference type="AlphaFoldDB" id="A0AAW1WG48"/>